<evidence type="ECO:0000256" key="4">
    <source>
        <dbReference type="ARBA" id="ARBA00022692"/>
    </source>
</evidence>
<dbReference type="GO" id="GO:0042626">
    <property type="term" value="F:ATPase-coupled transmembrane transporter activity"/>
    <property type="evidence" value="ECO:0000318"/>
    <property type="project" value="GO_Central"/>
</dbReference>
<dbReference type="InterPro" id="IPR003439">
    <property type="entry name" value="ABC_transporter-like_ATP-bd"/>
</dbReference>
<feature type="transmembrane region" description="Helical" evidence="12">
    <location>
        <begin position="63"/>
        <end position="86"/>
    </location>
</feature>
<evidence type="ECO:0000256" key="12">
    <source>
        <dbReference type="SAM" id="Phobius"/>
    </source>
</evidence>
<accession>A0A3Q7JFB8</accession>
<dbReference type="SMART" id="SM00382">
    <property type="entry name" value="AAA"/>
    <property type="match status" value="2"/>
</dbReference>
<feature type="transmembrane region" description="Helical" evidence="12">
    <location>
        <begin position="334"/>
        <end position="358"/>
    </location>
</feature>
<dbReference type="CDD" id="cd18577">
    <property type="entry name" value="ABC_6TM_Pgp_ABCB1_D1_like"/>
    <property type="match status" value="1"/>
</dbReference>
<protein>
    <submittedName>
        <fullName evidence="15">Uncharacterized protein</fullName>
    </submittedName>
</protein>
<dbReference type="PROSITE" id="PS00211">
    <property type="entry name" value="ABC_TRANSPORTER_1"/>
    <property type="match status" value="2"/>
</dbReference>
<dbReference type="InterPro" id="IPR039421">
    <property type="entry name" value="Type_1_exporter"/>
</dbReference>
<feature type="region of interest" description="Disordered" evidence="11">
    <location>
        <begin position="1"/>
        <end position="32"/>
    </location>
</feature>
<dbReference type="GO" id="GO:0140359">
    <property type="term" value="F:ABC-type transporter activity"/>
    <property type="evidence" value="ECO:0007669"/>
    <property type="project" value="InterPro"/>
</dbReference>
<dbReference type="PANTHER" id="PTHR43394">
    <property type="entry name" value="ATP-DEPENDENT PERMEASE MDL1, MITOCHONDRIAL"/>
    <property type="match status" value="1"/>
</dbReference>
<dbReference type="GO" id="GO:0005886">
    <property type="term" value="C:plasma membrane"/>
    <property type="evidence" value="ECO:0007669"/>
    <property type="project" value="UniProtKB-SubCell"/>
</dbReference>
<dbReference type="SUPFAM" id="SSF52540">
    <property type="entry name" value="P-loop containing nucleoside triphosphate hydrolases"/>
    <property type="match status" value="2"/>
</dbReference>
<sequence>MMEEENATERGTDNIKNKVLESSDGSSCARGQDKTEKQKVAAAAAAEVPYYKLLSFADTMDHALMIIGSITAVGSGISFSMMAVLFGEIVDSFGMTLDNDKVVGEVSKVSLKFIYLALGSGLATFVQVTCWTVTGERQAARIRCLYLKTILRQDIGFFDQETNTGVIIERLSSDTLTIQDAIGEKVGKFIQILSTFLGGLVIAFIKGWRLALVLSSSIPPLVLSSAVLTILLVKLASRAQTAYSEAATVVEQTISSIRTVASYTGERRAISEYHNSLNKAYHSGVQEGLVSGLSMGVFFFVFYSSYALAIWYGAKMILDHKYTGGDVMNVMMSTLTGSFTLGQASPCLHAFAAGKAAAFKMFQIINRKPVIDPYDMKGRKLVDISGDIELKNVHFCYPARPQEFIFNGFSVSIPKGTTTALVGRSGSGKSTVISLIVRFYDPQAGEVLIDGINIKEFQLRWIRGKIGLVSQEPVLFGSTIKDNIAYGKDDATLEEIKDAVRLANASKFIDKLPQGLDTRVGDHGSQLSGGQKQRIAIARAILKDPKILLLDEATSALDAESERIVQETLDSIMINRTTVIVAHRLSTVKNADAIAVLQEGKIIEKGVLNIQYFPANWVADDKEDSRNACSHLELMRNKEGAYVQLIQLQELSKYSGEEDSNELDREEIIINPNNQSNHQIFVTRSSSRHSSEVENSSHHPSSVSVSAVEKAVGECHDPNSTVVLRKDKDNTFYRLALMNRSELPELLLGCIAAVVNALILPIYGVLLSHVIKTFYEPAPELRKHSRFWSLLFLGLGFTSLLAKPLRTFFFAVAGCKLIKRIRLMCFEQLVYMEISWFDRKENSIGAIGSRLSTDAASVRGMLGESLALLVENTSTAIAGLVIGLEASWQMALIMIAMVPLIGLHGYLRMKYTNGGGADVKKLYEDASQVASEAVGSIRTVASFSAEEKVVQLYKRKCEGPVRAGIKEGLSCGAGFGFSMFCLYSVYAASFYAGARLIESGKVTFAEVFRVFYGLSLTATAISQSGSLAPDSSKAKTGASSIFALLDRQSKIDSNNNSGMILDNVKGNIEFQHVSFNYPSRPEAQVLKDLCLAISSGETVALVGESGSGKSTVISLLQRFYDPNSGLITLDGLEIQKLNVKWLREQMGLVSQEPILFNDTIRANIAYGTETDATEAEILAAAELANAHNFINKESSCNNVQGYETVVGERGIQLSGGQKQRVAIARAIVKCPKILLLDEATSALDAESEKVVQDALDRVRSGRTTVVVAHRLSTIKGANVIVVIKDGVIVEKGNHETLVNRQDGIYASPVSKSSSTMK</sequence>
<reference evidence="15" key="2">
    <citation type="submission" date="2019-01" db="UniProtKB">
        <authorList>
            <consortium name="EnsemblPlants"/>
        </authorList>
    </citation>
    <scope>IDENTIFICATION</scope>
    <source>
        <strain evidence="15">cv. Heinz 1706</strain>
    </source>
</reference>
<evidence type="ECO:0000259" key="14">
    <source>
        <dbReference type="PROSITE" id="PS50929"/>
    </source>
</evidence>
<dbReference type="EnsemblPlants" id="Solyc12g098870.2.1">
    <property type="protein sequence ID" value="Solyc12g098870.2.1"/>
    <property type="gene ID" value="Solyc12g098870.2"/>
</dbReference>
<keyword evidence="10" id="KW-0325">Glycoprotein</keyword>
<feature type="domain" description="ABC transporter" evidence="13">
    <location>
        <begin position="388"/>
        <end position="624"/>
    </location>
</feature>
<dbReference type="Pfam" id="PF00664">
    <property type="entry name" value="ABC_membrane"/>
    <property type="match status" value="2"/>
</dbReference>
<name>A0A3Q7JFB8_SOLLC</name>
<dbReference type="InterPro" id="IPR036640">
    <property type="entry name" value="ABC1_TM_sf"/>
</dbReference>
<feature type="compositionally biased region" description="Basic and acidic residues" evidence="11">
    <location>
        <begin position="7"/>
        <end position="21"/>
    </location>
</feature>
<dbReference type="GO" id="GO:0055085">
    <property type="term" value="P:transmembrane transport"/>
    <property type="evidence" value="ECO:0000318"/>
    <property type="project" value="GO_Central"/>
</dbReference>
<dbReference type="GO" id="GO:0005524">
    <property type="term" value="F:ATP binding"/>
    <property type="evidence" value="ECO:0007669"/>
    <property type="project" value="UniProtKB-KW"/>
</dbReference>
<comment type="subcellular location">
    <subcellularLocation>
        <location evidence="1">Cell membrane</location>
        <topology evidence="1">Multi-pass membrane protein</topology>
    </subcellularLocation>
</comment>
<feature type="transmembrane region" description="Helical" evidence="12">
    <location>
        <begin position="746"/>
        <end position="767"/>
    </location>
</feature>
<feature type="domain" description="ABC transporter" evidence="13">
    <location>
        <begin position="1068"/>
        <end position="1310"/>
    </location>
</feature>
<evidence type="ECO:0000256" key="9">
    <source>
        <dbReference type="ARBA" id="ARBA00023136"/>
    </source>
</evidence>
<dbReference type="FunFam" id="3.40.50.300:FF:000302">
    <property type="entry name" value="ATP-binding cassette subfamily B member 5"/>
    <property type="match status" value="1"/>
</dbReference>
<keyword evidence="5" id="KW-0677">Repeat</keyword>
<dbReference type="PANTHER" id="PTHR43394:SF16">
    <property type="entry name" value="ABC TRANSPORTER B FAMILY MEMBER 4-LIKE ISOFORM X1"/>
    <property type="match status" value="1"/>
</dbReference>
<feature type="domain" description="ABC transmembrane type-1" evidence="14">
    <location>
        <begin position="66"/>
        <end position="353"/>
    </location>
</feature>
<dbReference type="GO" id="GO:0010329">
    <property type="term" value="F:auxin efflux transmembrane transporter activity"/>
    <property type="evidence" value="ECO:0007669"/>
    <property type="project" value="UniProtKB-ARBA"/>
</dbReference>
<dbReference type="InterPro" id="IPR003593">
    <property type="entry name" value="AAA+_ATPase"/>
</dbReference>
<keyword evidence="4 12" id="KW-0812">Transmembrane</keyword>
<dbReference type="FunFam" id="3.40.50.300:FF:000066">
    <property type="entry name" value="ABC transporter B family member 1"/>
    <property type="match status" value="1"/>
</dbReference>
<organism evidence="15">
    <name type="scientific">Solanum lycopersicum</name>
    <name type="common">Tomato</name>
    <name type="synonym">Lycopersicon esculentum</name>
    <dbReference type="NCBI Taxonomy" id="4081"/>
    <lineage>
        <taxon>Eukaryota</taxon>
        <taxon>Viridiplantae</taxon>
        <taxon>Streptophyta</taxon>
        <taxon>Embryophyta</taxon>
        <taxon>Tracheophyta</taxon>
        <taxon>Spermatophyta</taxon>
        <taxon>Magnoliopsida</taxon>
        <taxon>eudicotyledons</taxon>
        <taxon>Gunneridae</taxon>
        <taxon>Pentapetalae</taxon>
        <taxon>asterids</taxon>
        <taxon>lamiids</taxon>
        <taxon>Solanales</taxon>
        <taxon>Solanaceae</taxon>
        <taxon>Solanoideae</taxon>
        <taxon>Solaneae</taxon>
        <taxon>Solanum</taxon>
        <taxon>Solanum subgen. Lycopersicon</taxon>
    </lineage>
</organism>
<evidence type="ECO:0000256" key="10">
    <source>
        <dbReference type="ARBA" id="ARBA00023180"/>
    </source>
</evidence>
<reference evidence="15" key="1">
    <citation type="journal article" date="2012" name="Nature">
        <title>The tomato genome sequence provides insights into fleshy fruit evolution.</title>
        <authorList>
            <consortium name="Tomato Genome Consortium"/>
        </authorList>
    </citation>
    <scope>NUCLEOTIDE SEQUENCE [LARGE SCALE GENOMIC DNA]</scope>
    <source>
        <strain evidence="15">cv. Heinz 1706</strain>
    </source>
</reference>
<dbReference type="SUPFAM" id="SSF90123">
    <property type="entry name" value="ABC transporter transmembrane region"/>
    <property type="match status" value="2"/>
</dbReference>
<dbReference type="Gramene" id="Solyc12g098870.2.1">
    <property type="protein sequence ID" value="Solyc12g098870.2.1"/>
    <property type="gene ID" value="Solyc12g098870.2"/>
</dbReference>
<dbReference type="InterPro" id="IPR017871">
    <property type="entry name" value="ABC_transporter-like_CS"/>
</dbReference>
<keyword evidence="8 12" id="KW-1133">Transmembrane helix</keyword>
<proteinExistence type="inferred from homology"/>
<keyword evidence="3" id="KW-0813">Transport</keyword>
<evidence type="ECO:0000256" key="3">
    <source>
        <dbReference type="ARBA" id="ARBA00022448"/>
    </source>
</evidence>
<feature type="transmembrane region" description="Helical" evidence="12">
    <location>
        <begin position="289"/>
        <end position="314"/>
    </location>
</feature>
<dbReference type="Gene3D" id="3.40.50.300">
    <property type="entry name" value="P-loop containing nucleotide triphosphate hydrolases"/>
    <property type="match status" value="2"/>
</dbReference>
<dbReference type="FunFam" id="1.20.1560.10:FF:000044">
    <property type="entry name" value="ABC transporter B family member 9"/>
    <property type="match status" value="1"/>
</dbReference>
<evidence type="ECO:0000313" key="15">
    <source>
        <dbReference type="EnsemblPlants" id="Solyc12g098870.2.1"/>
    </source>
</evidence>
<dbReference type="CDD" id="cd18578">
    <property type="entry name" value="ABC_6TM_Pgp_ABCB1_D2_like"/>
    <property type="match status" value="1"/>
</dbReference>
<feature type="transmembrane region" description="Helical" evidence="12">
    <location>
        <begin position="787"/>
        <end position="814"/>
    </location>
</feature>
<dbReference type="PaxDb" id="4081-Solyc12g098870.1.1"/>
<keyword evidence="6" id="KW-0547">Nucleotide-binding</keyword>
<evidence type="ECO:0000313" key="16">
    <source>
        <dbReference type="Proteomes" id="UP000004994"/>
    </source>
</evidence>
<dbReference type="InterPro" id="IPR027417">
    <property type="entry name" value="P-loop_NTPase"/>
</dbReference>
<dbReference type="GO" id="GO:0016887">
    <property type="term" value="F:ATP hydrolysis activity"/>
    <property type="evidence" value="ECO:0007669"/>
    <property type="project" value="InterPro"/>
</dbReference>
<dbReference type="OMA" id="AKVIMSF"/>
<keyword evidence="7" id="KW-0067">ATP-binding</keyword>
<feature type="transmembrane region" description="Helical" evidence="12">
    <location>
        <begin position="186"/>
        <end position="205"/>
    </location>
</feature>
<evidence type="ECO:0000256" key="5">
    <source>
        <dbReference type="ARBA" id="ARBA00022737"/>
    </source>
</evidence>
<feature type="transmembrane region" description="Helical" evidence="12">
    <location>
        <begin position="211"/>
        <end position="233"/>
    </location>
</feature>
<dbReference type="Pfam" id="PF00005">
    <property type="entry name" value="ABC_tran"/>
    <property type="match status" value="2"/>
</dbReference>
<evidence type="ECO:0000256" key="7">
    <source>
        <dbReference type="ARBA" id="ARBA00022840"/>
    </source>
</evidence>
<evidence type="ECO:0000256" key="1">
    <source>
        <dbReference type="ARBA" id="ARBA00004651"/>
    </source>
</evidence>
<comment type="similarity">
    <text evidence="2">Belongs to the ABC transporter superfamily. ABCB family. Multidrug resistance exporter (TC 3.A.1.201) subfamily.</text>
</comment>
<keyword evidence="9 12" id="KW-0472">Membrane</keyword>
<evidence type="ECO:0000256" key="2">
    <source>
        <dbReference type="ARBA" id="ARBA00007577"/>
    </source>
</evidence>
<dbReference type="CDD" id="cd03249">
    <property type="entry name" value="ABC_MTABC3_MDL1_MDL2"/>
    <property type="match status" value="2"/>
</dbReference>
<dbReference type="Gene3D" id="1.20.1560.10">
    <property type="entry name" value="ABC transporter type 1, transmembrane domain"/>
    <property type="match status" value="3"/>
</dbReference>
<dbReference type="PROSITE" id="PS50929">
    <property type="entry name" value="ABC_TM1F"/>
    <property type="match status" value="2"/>
</dbReference>
<evidence type="ECO:0000256" key="11">
    <source>
        <dbReference type="SAM" id="MobiDB-lite"/>
    </source>
</evidence>
<dbReference type="InParanoid" id="A0A3Q7JFB8"/>
<evidence type="ECO:0000256" key="6">
    <source>
        <dbReference type="ARBA" id="ARBA00022741"/>
    </source>
</evidence>
<feature type="domain" description="ABC transmembrane type-1" evidence="14">
    <location>
        <begin position="747"/>
        <end position="1033"/>
    </location>
</feature>
<dbReference type="GO" id="GO:0010328">
    <property type="term" value="F:auxin influx transmembrane transporter activity"/>
    <property type="evidence" value="ECO:0007669"/>
    <property type="project" value="UniProtKB-ARBA"/>
</dbReference>
<feature type="transmembrane region" description="Helical" evidence="12">
    <location>
        <begin position="113"/>
        <end position="133"/>
    </location>
</feature>
<evidence type="ECO:0000259" key="13">
    <source>
        <dbReference type="PROSITE" id="PS50893"/>
    </source>
</evidence>
<dbReference type="PROSITE" id="PS50893">
    <property type="entry name" value="ABC_TRANSPORTER_2"/>
    <property type="match status" value="2"/>
</dbReference>
<feature type="transmembrane region" description="Helical" evidence="12">
    <location>
        <begin position="890"/>
        <end position="907"/>
    </location>
</feature>
<dbReference type="InterPro" id="IPR011527">
    <property type="entry name" value="ABC1_TM_dom"/>
</dbReference>
<feature type="transmembrane region" description="Helical" evidence="12">
    <location>
        <begin position="866"/>
        <end position="884"/>
    </location>
</feature>
<dbReference type="GO" id="GO:0016020">
    <property type="term" value="C:membrane"/>
    <property type="evidence" value="ECO:0000318"/>
    <property type="project" value="GO_Central"/>
</dbReference>
<dbReference type="Proteomes" id="UP000004994">
    <property type="component" value="Chromosome 12"/>
</dbReference>
<keyword evidence="16" id="KW-1185">Reference proteome</keyword>
<dbReference type="FunFam" id="1.20.1560.10:FF:000009">
    <property type="entry name" value="ABC transporter B family member 1"/>
    <property type="match status" value="1"/>
</dbReference>
<evidence type="ECO:0000256" key="8">
    <source>
        <dbReference type="ARBA" id="ARBA00022989"/>
    </source>
</evidence>